<dbReference type="Gene3D" id="3.90.320.10">
    <property type="match status" value="1"/>
</dbReference>
<dbReference type="NCBIfam" id="TIGR00372">
    <property type="entry name" value="cas4"/>
    <property type="match status" value="1"/>
</dbReference>
<dbReference type="EC" id="3.1.12.1" evidence="9"/>
<protein>
    <recommendedName>
        <fullName evidence="9">CRISPR-associated exonuclease Cas4</fullName>
        <ecNumber evidence="9">3.1.12.1</ecNumber>
    </recommendedName>
</protein>
<comment type="cofactor">
    <cofactor evidence="9">
        <name>iron-sulfur cluster</name>
        <dbReference type="ChEBI" id="CHEBI:30408"/>
    </cofactor>
</comment>
<keyword evidence="7 9" id="KW-0051">Antiviral defense</keyword>
<comment type="cofactor">
    <cofactor evidence="9">
        <name>Mg(2+)</name>
        <dbReference type="ChEBI" id="CHEBI:18420"/>
    </cofactor>
    <cofactor evidence="9">
        <name>Mn(2+)</name>
        <dbReference type="ChEBI" id="CHEBI:29035"/>
    </cofactor>
    <text evidence="9">Mg(2+) or Mn(2+) required for ssDNA cleavage activity.</text>
</comment>
<dbReference type="GO" id="GO:0046872">
    <property type="term" value="F:metal ion binding"/>
    <property type="evidence" value="ECO:0007669"/>
    <property type="project" value="UniProtKB-KW"/>
</dbReference>
<evidence type="ECO:0000256" key="2">
    <source>
        <dbReference type="ARBA" id="ARBA00022723"/>
    </source>
</evidence>
<keyword evidence="2 9" id="KW-0479">Metal-binding</keyword>
<evidence type="ECO:0000256" key="1">
    <source>
        <dbReference type="ARBA" id="ARBA00022722"/>
    </source>
</evidence>
<name>A0A4Q0VEB6_CLOTA</name>
<feature type="domain" description="DUF83" evidence="10">
    <location>
        <begin position="4"/>
        <end position="163"/>
    </location>
</feature>
<dbReference type="GO" id="GO:0004527">
    <property type="term" value="F:exonuclease activity"/>
    <property type="evidence" value="ECO:0007669"/>
    <property type="project" value="UniProtKB-KW"/>
</dbReference>
<comment type="function">
    <text evidence="9">CRISPR (clustered regularly interspaced short palindromic repeat) is an adaptive immune system that provides protection against mobile genetic elements (viruses, transposable elements and conjugative plasmids). CRISPR clusters contain sequences complementary to antecedent mobile elements and target invading nucleic acids. CRISPR clusters are transcribed and processed into CRISPR RNA (crRNA).</text>
</comment>
<keyword evidence="1 9" id="KW-0540">Nuclease</keyword>
<evidence type="ECO:0000256" key="4">
    <source>
        <dbReference type="ARBA" id="ARBA00022839"/>
    </source>
</evidence>
<dbReference type="Pfam" id="PF01930">
    <property type="entry name" value="Cas_Cas4"/>
    <property type="match status" value="1"/>
</dbReference>
<dbReference type="GO" id="GO:0051607">
    <property type="term" value="P:defense response to virus"/>
    <property type="evidence" value="ECO:0007669"/>
    <property type="project" value="UniProtKB-KW"/>
</dbReference>
<sequence length="163" mass="19112">MKVNGTLINYYFHCKRQCWLHGNRINLEDNSQDVKIGKAIHEVKKEKGKQTEISIDNIKIDKITKDYLTEVKKSDSDIEAAKWQVLLYLKVLKDKGIERKGKLEFIEKNKSKSTIIIELDENNLSELEDVIKNIENLLIQENPLEVINESKCKKCAYFEYCYI</sequence>
<dbReference type="PANTHER" id="PTHR37168:SF2">
    <property type="entry name" value="CRISPR-ASSOCIATED EXONUCLEASE CAS4"/>
    <property type="match status" value="1"/>
</dbReference>
<comment type="caution">
    <text evidence="11">The sequence shown here is derived from an EMBL/GenBank/DDBJ whole genome shotgun (WGS) entry which is preliminary data.</text>
</comment>
<keyword evidence="8 9" id="KW-0464">Manganese</keyword>
<evidence type="ECO:0000313" key="12">
    <source>
        <dbReference type="Proteomes" id="UP000290921"/>
    </source>
</evidence>
<reference evidence="11 12" key="1">
    <citation type="submission" date="2018-06" db="EMBL/GenBank/DDBJ databases">
        <title>Genome conservation of Clostridium tetani.</title>
        <authorList>
            <person name="Bruggemann H."/>
            <person name="Popoff M.R."/>
        </authorList>
    </citation>
    <scope>NUCLEOTIDE SEQUENCE [LARGE SCALE GENOMIC DNA]</scope>
    <source>
        <strain evidence="11 12">2017.061</strain>
    </source>
</reference>
<comment type="similarity">
    <text evidence="9">Belongs to the CRISPR-associated exonuclease Cas4 family.</text>
</comment>
<dbReference type="AlphaFoldDB" id="A0A4Q0VEB6"/>
<dbReference type="Proteomes" id="UP000290921">
    <property type="component" value="Unassembled WGS sequence"/>
</dbReference>
<evidence type="ECO:0000256" key="3">
    <source>
        <dbReference type="ARBA" id="ARBA00022801"/>
    </source>
</evidence>
<dbReference type="InterPro" id="IPR011604">
    <property type="entry name" value="PDDEXK-like_dom_sf"/>
</dbReference>
<dbReference type="PANTHER" id="PTHR37168">
    <property type="entry name" value="CRISPR-ASSOCIATED EXONUCLEASE CAS4"/>
    <property type="match status" value="1"/>
</dbReference>
<evidence type="ECO:0000256" key="6">
    <source>
        <dbReference type="ARBA" id="ARBA00023014"/>
    </source>
</evidence>
<evidence type="ECO:0000259" key="10">
    <source>
        <dbReference type="Pfam" id="PF01930"/>
    </source>
</evidence>
<evidence type="ECO:0000313" key="11">
    <source>
        <dbReference type="EMBL" id="RXI49343.1"/>
    </source>
</evidence>
<keyword evidence="3 9" id="KW-0378">Hydrolase</keyword>
<proteinExistence type="inferred from homology"/>
<dbReference type="EMBL" id="QMAP01000004">
    <property type="protein sequence ID" value="RXI49343.1"/>
    <property type="molecule type" value="Genomic_DNA"/>
</dbReference>
<dbReference type="InterPro" id="IPR022765">
    <property type="entry name" value="Dna2/Cas4_DUF83"/>
</dbReference>
<keyword evidence="6 9" id="KW-0411">Iron-sulfur</keyword>
<evidence type="ECO:0000256" key="7">
    <source>
        <dbReference type="ARBA" id="ARBA00023118"/>
    </source>
</evidence>
<dbReference type="GO" id="GO:0051536">
    <property type="term" value="F:iron-sulfur cluster binding"/>
    <property type="evidence" value="ECO:0007669"/>
    <property type="project" value="UniProtKB-KW"/>
</dbReference>
<keyword evidence="4 9" id="KW-0269">Exonuclease</keyword>
<evidence type="ECO:0000256" key="9">
    <source>
        <dbReference type="RuleBase" id="RU365022"/>
    </source>
</evidence>
<dbReference type="RefSeq" id="WP_129030060.1">
    <property type="nucleotide sequence ID" value="NZ_QMAP01000004.1"/>
</dbReference>
<dbReference type="InterPro" id="IPR013343">
    <property type="entry name" value="CRISPR-assoc_prot_Cas4"/>
</dbReference>
<evidence type="ECO:0000256" key="8">
    <source>
        <dbReference type="ARBA" id="ARBA00023211"/>
    </source>
</evidence>
<accession>A0A4Q0VEB6</accession>
<evidence type="ECO:0000256" key="5">
    <source>
        <dbReference type="ARBA" id="ARBA00023004"/>
    </source>
</evidence>
<keyword evidence="5 9" id="KW-0408">Iron</keyword>
<gene>
    <name evidence="11" type="primary">cas4</name>
    <name evidence="11" type="ORF">DP130_04620</name>
</gene>
<organism evidence="11 12">
    <name type="scientific">Clostridium tetani</name>
    <dbReference type="NCBI Taxonomy" id="1513"/>
    <lineage>
        <taxon>Bacteria</taxon>
        <taxon>Bacillati</taxon>
        <taxon>Bacillota</taxon>
        <taxon>Clostridia</taxon>
        <taxon>Eubacteriales</taxon>
        <taxon>Clostridiaceae</taxon>
        <taxon>Clostridium</taxon>
    </lineage>
</organism>